<dbReference type="RefSeq" id="WP_082876329.1">
    <property type="nucleotide sequence ID" value="NZ_QQBC01000003.1"/>
</dbReference>
<name>A0A370I8N8_9NOCA</name>
<dbReference type="EMBL" id="QQBC01000003">
    <property type="protein sequence ID" value="RDI66970.1"/>
    <property type="molecule type" value="Genomic_DNA"/>
</dbReference>
<evidence type="ECO:0000313" key="2">
    <source>
        <dbReference type="Proteomes" id="UP000254869"/>
    </source>
</evidence>
<keyword evidence="2" id="KW-1185">Reference proteome</keyword>
<sequence length="405" mass="44766">MLRVVSIRDYLRTEFAAECPVLEIVYCEGWEAGAVVGPIDALEARARDAAGAQYAVALVSGERVVAYAEIAWDARFARCWRLDERGRRRGRLEYRRLADGRLFCVVVEEWDYLRAAQPEFDTGEGHRRWRFDPDGRASGALDYRGGGGGGRQHDIDPTGLTSAWRFGDWAALCCLDDVVLIERPDPEHTVRATPPWRPPRPKRPHALNALFTPGTRFELDADDRVTTELHSLGALRLGGGRLAVLDPGRLHDPDPWLTLPPGRYQVELAVVRFDDPPTHTRVAAARVVVSPTPARTWEMATRVGEDIALLDDDSYYGFGVDSGVAAFVDADAAPAIRTRLESACDAGRSDPTELHIPGLKSFVSGWGDGVYPVWIGRDADHEICAVVADFLIVHEARVRTPVAAR</sequence>
<dbReference type="STRING" id="1210086.GCA_001613105_06026"/>
<protein>
    <submittedName>
        <fullName evidence="1">Uncharacterized protein DUF4241</fullName>
    </submittedName>
</protein>
<dbReference type="Pfam" id="PF14025">
    <property type="entry name" value="DUF4241"/>
    <property type="match status" value="2"/>
</dbReference>
<dbReference type="Proteomes" id="UP000254869">
    <property type="component" value="Unassembled WGS sequence"/>
</dbReference>
<proteinExistence type="predicted"/>
<reference evidence="1 2" key="1">
    <citation type="submission" date="2018-07" db="EMBL/GenBank/DDBJ databases">
        <title>Genomic Encyclopedia of Type Strains, Phase IV (KMG-IV): sequencing the most valuable type-strain genomes for metagenomic binning, comparative biology and taxonomic classification.</title>
        <authorList>
            <person name="Goeker M."/>
        </authorList>
    </citation>
    <scope>NUCLEOTIDE SEQUENCE [LARGE SCALE GENOMIC DNA]</scope>
    <source>
        <strain evidence="1 2">DSM 44290</strain>
    </source>
</reference>
<organism evidence="1 2">
    <name type="scientific">Nocardia pseudobrasiliensis</name>
    <dbReference type="NCBI Taxonomy" id="45979"/>
    <lineage>
        <taxon>Bacteria</taxon>
        <taxon>Bacillati</taxon>
        <taxon>Actinomycetota</taxon>
        <taxon>Actinomycetes</taxon>
        <taxon>Mycobacteriales</taxon>
        <taxon>Nocardiaceae</taxon>
        <taxon>Nocardia</taxon>
    </lineage>
</organism>
<accession>A0A370I8N8</accession>
<dbReference type="AlphaFoldDB" id="A0A370I8N8"/>
<dbReference type="InterPro" id="IPR025335">
    <property type="entry name" value="DUF4241"/>
</dbReference>
<gene>
    <name evidence="1" type="ORF">DFR76_10341</name>
</gene>
<comment type="caution">
    <text evidence="1">The sequence shown here is derived from an EMBL/GenBank/DDBJ whole genome shotgun (WGS) entry which is preliminary data.</text>
</comment>
<evidence type="ECO:0000313" key="1">
    <source>
        <dbReference type="EMBL" id="RDI66970.1"/>
    </source>
</evidence>